<evidence type="ECO:0000256" key="3">
    <source>
        <dbReference type="ARBA" id="ARBA00022842"/>
    </source>
</evidence>
<organism evidence="7">
    <name type="scientific">Picea sitchensis</name>
    <name type="common">Sitka spruce</name>
    <name type="synonym">Pinus sitchensis</name>
    <dbReference type="NCBI Taxonomy" id="3332"/>
    <lineage>
        <taxon>Eukaryota</taxon>
        <taxon>Viridiplantae</taxon>
        <taxon>Streptophyta</taxon>
        <taxon>Embryophyta</taxon>
        <taxon>Tracheophyta</taxon>
        <taxon>Spermatophyta</taxon>
        <taxon>Pinopsida</taxon>
        <taxon>Pinidae</taxon>
        <taxon>Conifers I</taxon>
        <taxon>Pinales</taxon>
        <taxon>Pinaceae</taxon>
        <taxon>Picea</taxon>
    </lineage>
</organism>
<dbReference type="Pfam" id="PF00004">
    <property type="entry name" value="AAA"/>
    <property type="match status" value="1"/>
</dbReference>
<evidence type="ECO:0000256" key="5">
    <source>
        <dbReference type="SAM" id="MobiDB-lite"/>
    </source>
</evidence>
<feature type="region of interest" description="Disordered" evidence="5">
    <location>
        <begin position="446"/>
        <end position="470"/>
    </location>
</feature>
<dbReference type="GO" id="GO:0016887">
    <property type="term" value="F:ATP hydrolysis activity"/>
    <property type="evidence" value="ECO:0007669"/>
    <property type="project" value="InterPro"/>
</dbReference>
<feature type="domain" description="AAA+ ATPase" evidence="6">
    <location>
        <begin position="234"/>
        <end position="382"/>
    </location>
</feature>
<dbReference type="Gene3D" id="3.40.50.300">
    <property type="entry name" value="P-loop containing nucleotide triphosphate hydrolases"/>
    <property type="match status" value="1"/>
</dbReference>
<dbReference type="EMBL" id="EF676342">
    <property type="protein sequence ID" value="ABR16249.1"/>
    <property type="molecule type" value="mRNA"/>
</dbReference>
<dbReference type="CDD" id="cd19510">
    <property type="entry name" value="RecA-like_BCS1"/>
    <property type="match status" value="1"/>
</dbReference>
<sequence>MDSLTNFWSLMAIIVVFQNLVPTQLLEMVRRWLESWQERWKAYKFFRIPEQYGCDGFQENGLYNKVSTYVSTLGGAVDTHYANLCSAKNSNDIFVSLEAGQSVEDVFLGARLWWIHEVKEKDGEGDAVKSFILKIHKRDKAGVLRPYLEHVQAVAEDVDHRKRELKLYTNSQKFGRQKWTSMAFRQPDWTSVAFKHPATFDTIAMEADLKNKIKMDLDAFVRGKNYYHRLGRAWKRGYLLYGPPGTGKSSMIAAMANYLHYNIYDLELTKVNDNSELRMLLMQTSNKSIIVIEDIDCSLDLSRHSGVSDEDERHRGNDDDDYDGHESGRVTLSGMLNFIDGLWSSCGEEKIIVFTTNNKNRLDPALLRPGRMDMHIYFPHCTFSAFNTLANNYLGIKDHKLFSHVQEAFQSGGCMTPAEVGEILLVNKSSPSRALKALISALQSSSRRGGNGVVPERSTENGTHRESERNIRHEMFLNKGSRKVGSDETISKVRLEQAHDDRMLSLGQNNSFVDLKKLHNLFKTKNKNKPTFDLSAGTPVTPGTPVTRDS</sequence>
<proteinExistence type="evidence at transcript level"/>
<feature type="compositionally biased region" description="Basic and acidic residues" evidence="5">
    <location>
        <begin position="305"/>
        <end position="317"/>
    </location>
</feature>
<dbReference type="InterPro" id="IPR050747">
    <property type="entry name" value="Mitochondrial_chaperone_BCS1"/>
</dbReference>
<evidence type="ECO:0000256" key="1">
    <source>
        <dbReference type="ARBA" id="ARBA00001946"/>
    </source>
</evidence>
<protein>
    <recommendedName>
        <fullName evidence="6">AAA+ ATPase domain-containing protein</fullName>
    </recommendedName>
</protein>
<dbReference type="InterPro" id="IPR025753">
    <property type="entry name" value="AAA_N_dom"/>
</dbReference>
<dbReference type="Pfam" id="PF25568">
    <property type="entry name" value="AAA_lid_At3g28540"/>
    <property type="match status" value="1"/>
</dbReference>
<evidence type="ECO:0000259" key="6">
    <source>
        <dbReference type="SMART" id="SM00382"/>
    </source>
</evidence>
<feature type="compositionally biased region" description="Basic and acidic residues" evidence="5">
    <location>
        <begin position="457"/>
        <end position="470"/>
    </location>
</feature>
<evidence type="ECO:0000313" key="7">
    <source>
        <dbReference type="EMBL" id="ABR16249.1"/>
    </source>
</evidence>
<reference evidence="7" key="1">
    <citation type="submission" date="2007-06" db="EMBL/GenBank/DDBJ databases">
        <title>Full length cDNA sequences from Sitka Spruce (Picea sitchensis).</title>
        <authorList>
            <person name="Ralph S.G."/>
            <person name="Chun H.E."/>
            <person name="Liao N."/>
            <person name="Ali J."/>
            <person name="Reid K."/>
            <person name="Kolosova N."/>
            <person name="Cooper N."/>
            <person name="Cullis C."/>
            <person name="Jancsik S."/>
            <person name="Moore R."/>
            <person name="Mayo M."/>
            <person name="Wagner S."/>
            <person name="Holt R.A."/>
            <person name="Jones S.J.M."/>
            <person name="Marra M.A."/>
            <person name="Ritland C.E."/>
            <person name="Ritland K."/>
            <person name="Bohlmann J."/>
        </authorList>
    </citation>
    <scope>NUCLEOTIDE SEQUENCE</scope>
    <source>
        <tissue evidence="7">Green portion of the leader tissue</tissue>
    </source>
</reference>
<dbReference type="PANTHER" id="PTHR23070">
    <property type="entry name" value="BCS1 AAA-TYPE ATPASE"/>
    <property type="match status" value="1"/>
</dbReference>
<keyword evidence="3" id="KW-0460">Magnesium</keyword>
<dbReference type="Gene3D" id="6.10.280.40">
    <property type="match status" value="1"/>
</dbReference>
<feature type="region of interest" description="Disordered" evidence="5">
    <location>
        <begin position="527"/>
        <end position="550"/>
    </location>
</feature>
<name>B8LKR9_PICSI</name>
<dbReference type="InterPro" id="IPR003593">
    <property type="entry name" value="AAA+_ATPase"/>
</dbReference>
<dbReference type="Pfam" id="PF14363">
    <property type="entry name" value="AAA_assoc"/>
    <property type="match status" value="1"/>
</dbReference>
<dbReference type="AlphaFoldDB" id="B8LKR9"/>
<dbReference type="SUPFAM" id="SSF52540">
    <property type="entry name" value="P-loop containing nucleoside triphosphate hydrolases"/>
    <property type="match status" value="1"/>
</dbReference>
<dbReference type="GO" id="GO:0005524">
    <property type="term" value="F:ATP binding"/>
    <property type="evidence" value="ECO:0007669"/>
    <property type="project" value="InterPro"/>
</dbReference>
<evidence type="ECO:0000256" key="2">
    <source>
        <dbReference type="ARBA" id="ARBA00007448"/>
    </source>
</evidence>
<dbReference type="SMART" id="SM00382">
    <property type="entry name" value="AAA"/>
    <property type="match status" value="1"/>
</dbReference>
<dbReference type="OMA" id="GAVDTHY"/>
<feature type="compositionally biased region" description="Low complexity" evidence="5">
    <location>
        <begin position="537"/>
        <end position="550"/>
    </location>
</feature>
<dbReference type="InterPro" id="IPR027417">
    <property type="entry name" value="P-loop_NTPase"/>
</dbReference>
<feature type="region of interest" description="Disordered" evidence="5">
    <location>
        <begin position="305"/>
        <end position="325"/>
    </location>
</feature>
<dbReference type="InterPro" id="IPR058017">
    <property type="entry name" value="At3g28540-like_C"/>
</dbReference>
<evidence type="ECO:0000256" key="4">
    <source>
        <dbReference type="ARBA" id="ARBA00049360"/>
    </source>
</evidence>
<dbReference type="InterPro" id="IPR003959">
    <property type="entry name" value="ATPase_AAA_core"/>
</dbReference>
<comment type="similarity">
    <text evidence="2">Belongs to the AAA ATPase family. BCS1 subfamily.</text>
</comment>
<comment type="catalytic activity">
    <reaction evidence="4">
        <text>ATP + H2O = ADP + phosphate + H(+)</text>
        <dbReference type="Rhea" id="RHEA:13065"/>
        <dbReference type="ChEBI" id="CHEBI:15377"/>
        <dbReference type="ChEBI" id="CHEBI:15378"/>
        <dbReference type="ChEBI" id="CHEBI:30616"/>
        <dbReference type="ChEBI" id="CHEBI:43474"/>
        <dbReference type="ChEBI" id="CHEBI:456216"/>
    </reaction>
</comment>
<comment type="cofactor">
    <cofactor evidence="1">
        <name>Mg(2+)</name>
        <dbReference type="ChEBI" id="CHEBI:18420"/>
    </cofactor>
</comment>
<dbReference type="GO" id="GO:0006950">
    <property type="term" value="P:response to stress"/>
    <property type="evidence" value="ECO:0007669"/>
    <property type="project" value="UniProtKB-ARBA"/>
</dbReference>
<accession>B8LKR9</accession>